<dbReference type="EMBL" id="WKRA01000014">
    <property type="protein sequence ID" value="MSD16328.1"/>
    <property type="molecule type" value="Genomic_DNA"/>
</dbReference>
<name>A0A844E460_EUBRA</name>
<reference evidence="1 2" key="1">
    <citation type="journal article" date="2019" name="Nat. Med.">
        <title>A library of human gut bacterial isolates paired with longitudinal multiomics data enables mechanistic microbiome research.</title>
        <authorList>
            <person name="Poyet M."/>
            <person name="Groussin M."/>
            <person name="Gibbons S.M."/>
            <person name="Avila-Pacheco J."/>
            <person name="Jiang X."/>
            <person name="Kearney S.M."/>
            <person name="Perrotta A.R."/>
            <person name="Berdy B."/>
            <person name="Zhao S."/>
            <person name="Lieberman T.D."/>
            <person name="Swanson P.K."/>
            <person name="Smith M."/>
            <person name="Roesemann S."/>
            <person name="Alexander J.E."/>
            <person name="Rich S.A."/>
            <person name="Livny J."/>
            <person name="Vlamakis H."/>
            <person name="Clish C."/>
            <person name="Bullock K."/>
            <person name="Deik A."/>
            <person name="Scott J."/>
            <person name="Pierce K.A."/>
            <person name="Xavier R.J."/>
            <person name="Alm E.J."/>
        </authorList>
    </citation>
    <scope>NUCLEOTIDE SEQUENCE [LARGE SCALE GENOMIC DNA]</scope>
    <source>
        <strain evidence="1 2">BIOML-A3</strain>
    </source>
</reference>
<protein>
    <submittedName>
        <fullName evidence="1">Uncharacterized protein</fullName>
    </submittedName>
</protein>
<gene>
    <name evidence="1" type="ORF">GKE72_09680</name>
</gene>
<sequence length="54" mass="6005">MTAAVVENMEHKKARAEEANLLLEGLDEVTQKALYIATKMVLAKRDTEEGTKKS</sequence>
<dbReference type="Proteomes" id="UP000431304">
    <property type="component" value="Unassembled WGS sequence"/>
</dbReference>
<dbReference type="RefSeq" id="WP_154314714.1">
    <property type="nucleotide sequence ID" value="NZ_CABMEW010000006.1"/>
</dbReference>
<proteinExistence type="predicted"/>
<accession>A0A844E460</accession>
<organism evidence="1 2">
    <name type="scientific">Eubacterium ramulus</name>
    <dbReference type="NCBI Taxonomy" id="39490"/>
    <lineage>
        <taxon>Bacteria</taxon>
        <taxon>Bacillati</taxon>
        <taxon>Bacillota</taxon>
        <taxon>Clostridia</taxon>
        <taxon>Eubacteriales</taxon>
        <taxon>Eubacteriaceae</taxon>
        <taxon>Eubacterium</taxon>
    </lineage>
</organism>
<evidence type="ECO:0000313" key="2">
    <source>
        <dbReference type="Proteomes" id="UP000431304"/>
    </source>
</evidence>
<evidence type="ECO:0000313" key="1">
    <source>
        <dbReference type="EMBL" id="MSD16328.1"/>
    </source>
</evidence>
<dbReference type="AlphaFoldDB" id="A0A844E460"/>
<comment type="caution">
    <text evidence="1">The sequence shown here is derived from an EMBL/GenBank/DDBJ whole genome shotgun (WGS) entry which is preliminary data.</text>
</comment>